<dbReference type="KEGG" id="ome:OLMES_1580"/>
<name>A0A1Y0I836_9GAMM</name>
<keyword evidence="2" id="KW-1185">Reference proteome</keyword>
<proteinExistence type="predicted"/>
<organism evidence="1 2">
    <name type="scientific">Oleiphilus messinensis</name>
    <dbReference type="NCBI Taxonomy" id="141451"/>
    <lineage>
        <taxon>Bacteria</taxon>
        <taxon>Pseudomonadati</taxon>
        <taxon>Pseudomonadota</taxon>
        <taxon>Gammaproteobacteria</taxon>
        <taxon>Oceanospirillales</taxon>
        <taxon>Oleiphilaceae</taxon>
        <taxon>Oleiphilus</taxon>
    </lineage>
</organism>
<dbReference type="AlphaFoldDB" id="A0A1Y0I836"/>
<dbReference type="Proteomes" id="UP000196027">
    <property type="component" value="Chromosome"/>
</dbReference>
<evidence type="ECO:0000313" key="1">
    <source>
        <dbReference type="EMBL" id="ARU55655.1"/>
    </source>
</evidence>
<sequence>MGVKTVDVIDSLGMAFFENSWQARGRSFPYFFLQAQHFIDGNPQQEACMILLVDFPPFNILS</sequence>
<dbReference type="OrthoDB" id="7994841at2"/>
<accession>A0A1Y0I836</accession>
<evidence type="ECO:0000313" key="2">
    <source>
        <dbReference type="Proteomes" id="UP000196027"/>
    </source>
</evidence>
<dbReference type="EMBL" id="CP021425">
    <property type="protein sequence ID" value="ARU55655.1"/>
    <property type="molecule type" value="Genomic_DNA"/>
</dbReference>
<gene>
    <name evidence="1" type="ORF">OLMES_1580</name>
</gene>
<reference evidence="1 2" key="1">
    <citation type="submission" date="2017-05" db="EMBL/GenBank/DDBJ databases">
        <title>Genomic insights into alkan degradation activity of Oleiphilus messinensis.</title>
        <authorList>
            <person name="Kozyavkin S.A."/>
            <person name="Slesarev A.I."/>
            <person name="Golyshin P.N."/>
            <person name="Korzhenkov A."/>
            <person name="Golyshina O.N."/>
            <person name="Toshchakov S.V."/>
        </authorList>
    </citation>
    <scope>NUCLEOTIDE SEQUENCE [LARGE SCALE GENOMIC DNA]</scope>
    <source>
        <strain evidence="1 2">ME102</strain>
    </source>
</reference>
<protein>
    <submittedName>
        <fullName evidence="1">Uncharacterized protein</fullName>
    </submittedName>
</protein>
<dbReference type="RefSeq" id="WP_087460736.1">
    <property type="nucleotide sequence ID" value="NZ_CP021425.1"/>
</dbReference>